<dbReference type="Proteomes" id="UP000736672">
    <property type="component" value="Unassembled WGS sequence"/>
</dbReference>
<evidence type="ECO:0008006" key="5">
    <source>
        <dbReference type="Google" id="ProtNLM"/>
    </source>
</evidence>
<keyword evidence="4" id="KW-1185">Reference proteome</keyword>
<comment type="caution">
    <text evidence="3">The sequence shown here is derived from an EMBL/GenBank/DDBJ whole genome shotgun (WGS) entry which is preliminary data.</text>
</comment>
<accession>A0A9P9JWE5</accession>
<feature type="chain" id="PRO_5040505644" description="Secreted protein" evidence="2">
    <location>
        <begin position="20"/>
        <end position="240"/>
    </location>
</feature>
<evidence type="ECO:0000313" key="4">
    <source>
        <dbReference type="Proteomes" id="UP000736672"/>
    </source>
</evidence>
<name>A0A9P9JWE5_FUSSL</name>
<dbReference type="EMBL" id="JAGTJS010000021">
    <property type="protein sequence ID" value="KAH7239593.1"/>
    <property type="molecule type" value="Genomic_DNA"/>
</dbReference>
<organism evidence="3 4">
    <name type="scientific">Fusarium solani</name>
    <name type="common">Filamentous fungus</name>
    <dbReference type="NCBI Taxonomy" id="169388"/>
    <lineage>
        <taxon>Eukaryota</taxon>
        <taxon>Fungi</taxon>
        <taxon>Dikarya</taxon>
        <taxon>Ascomycota</taxon>
        <taxon>Pezizomycotina</taxon>
        <taxon>Sordariomycetes</taxon>
        <taxon>Hypocreomycetidae</taxon>
        <taxon>Hypocreales</taxon>
        <taxon>Nectriaceae</taxon>
        <taxon>Fusarium</taxon>
        <taxon>Fusarium solani species complex</taxon>
    </lineage>
</organism>
<proteinExistence type="predicted"/>
<dbReference type="AlphaFoldDB" id="A0A9P9JWE5"/>
<feature type="region of interest" description="Disordered" evidence="1">
    <location>
        <begin position="191"/>
        <end position="210"/>
    </location>
</feature>
<evidence type="ECO:0000256" key="2">
    <source>
        <dbReference type="SAM" id="SignalP"/>
    </source>
</evidence>
<evidence type="ECO:0000256" key="1">
    <source>
        <dbReference type="SAM" id="MobiDB-lite"/>
    </source>
</evidence>
<gene>
    <name evidence="3" type="ORF">B0J15DRAFT_568891</name>
</gene>
<evidence type="ECO:0000313" key="3">
    <source>
        <dbReference type="EMBL" id="KAH7239593.1"/>
    </source>
</evidence>
<reference evidence="3" key="1">
    <citation type="journal article" date="2021" name="Nat. Commun.">
        <title>Genetic determinants of endophytism in the Arabidopsis root mycobiome.</title>
        <authorList>
            <person name="Mesny F."/>
            <person name="Miyauchi S."/>
            <person name="Thiergart T."/>
            <person name="Pickel B."/>
            <person name="Atanasova L."/>
            <person name="Karlsson M."/>
            <person name="Huettel B."/>
            <person name="Barry K.W."/>
            <person name="Haridas S."/>
            <person name="Chen C."/>
            <person name="Bauer D."/>
            <person name="Andreopoulos W."/>
            <person name="Pangilinan J."/>
            <person name="LaButti K."/>
            <person name="Riley R."/>
            <person name="Lipzen A."/>
            <person name="Clum A."/>
            <person name="Drula E."/>
            <person name="Henrissat B."/>
            <person name="Kohler A."/>
            <person name="Grigoriev I.V."/>
            <person name="Martin F.M."/>
            <person name="Hacquard S."/>
        </authorList>
    </citation>
    <scope>NUCLEOTIDE SEQUENCE</scope>
    <source>
        <strain evidence="3">FSSC 5 MPI-SDFR-AT-0091</strain>
    </source>
</reference>
<keyword evidence="2" id="KW-0732">Signal</keyword>
<sequence length="240" mass="25685">MKTTAALATLSALIQHSIANLDVVTLYAKPNAYIQEASATLVVGDVPNPITGDVALWSAIMMENQASFLQGVTENAPQGLGYCTNLGKQWCNFAYALVNQSSKPKNGKPVKAAPGSRIKTHYKLNSQTQMWDQNIYINDKLMSSVSTSQGQHGEIFYISIECAAGTCATAPTHSWEDVSITLSQADSTFSRSGGWQHGATGGKMSTPDGGKTWRFTTLKVPATNPKCGSVIRCCDVGDRS</sequence>
<feature type="signal peptide" evidence="2">
    <location>
        <begin position="1"/>
        <end position="19"/>
    </location>
</feature>
<protein>
    <recommendedName>
        <fullName evidence="5">Secreted protein</fullName>
    </recommendedName>
</protein>
<dbReference type="OrthoDB" id="5086500at2759"/>